<evidence type="ECO:0000256" key="3">
    <source>
        <dbReference type="ARBA" id="ARBA00022884"/>
    </source>
</evidence>
<accession>A0A9D2PDW5</accession>
<evidence type="ECO:0000313" key="6">
    <source>
        <dbReference type="EMBL" id="HJC47043.1"/>
    </source>
</evidence>
<dbReference type="InterPro" id="IPR040932">
    <property type="entry name" value="Csm4_C"/>
</dbReference>
<dbReference type="AlphaFoldDB" id="A0A9D2PDW5"/>
<dbReference type="Pfam" id="PF17953">
    <property type="entry name" value="Csm4_C"/>
    <property type="match status" value="1"/>
</dbReference>
<evidence type="ECO:0000256" key="4">
    <source>
        <dbReference type="ARBA" id="ARBA00023118"/>
    </source>
</evidence>
<organism evidence="6 7">
    <name type="scientific">Candidatus Lachnoclostridium pullistercoris</name>
    <dbReference type="NCBI Taxonomy" id="2838632"/>
    <lineage>
        <taxon>Bacteria</taxon>
        <taxon>Bacillati</taxon>
        <taxon>Bacillota</taxon>
        <taxon>Clostridia</taxon>
        <taxon>Lachnospirales</taxon>
        <taxon>Lachnospiraceae</taxon>
    </lineage>
</organism>
<dbReference type="GO" id="GO:0051607">
    <property type="term" value="P:defense response to virus"/>
    <property type="evidence" value="ECO:0007669"/>
    <property type="project" value="UniProtKB-KW"/>
</dbReference>
<name>A0A9D2PDW5_9FIRM</name>
<dbReference type="EMBL" id="DWWL01000017">
    <property type="protein sequence ID" value="HJC47043.1"/>
    <property type="molecule type" value="Genomic_DNA"/>
</dbReference>
<dbReference type="InterPro" id="IPR005510">
    <property type="entry name" value="Csm4"/>
</dbReference>
<evidence type="ECO:0000256" key="2">
    <source>
        <dbReference type="ARBA" id="ARBA00016109"/>
    </source>
</evidence>
<evidence type="ECO:0000256" key="1">
    <source>
        <dbReference type="ARBA" id="ARBA00005772"/>
    </source>
</evidence>
<protein>
    <recommendedName>
        <fullName evidence="2">CRISPR system Cms protein Csm4</fullName>
    </recommendedName>
</protein>
<dbReference type="Proteomes" id="UP000823883">
    <property type="component" value="Unassembled WGS sequence"/>
</dbReference>
<gene>
    <name evidence="6" type="primary">csm4</name>
    <name evidence="6" type="ORF">IAA04_03210</name>
</gene>
<keyword evidence="4" id="KW-0051">Antiviral defense</keyword>
<evidence type="ECO:0000313" key="7">
    <source>
        <dbReference type="Proteomes" id="UP000823883"/>
    </source>
</evidence>
<dbReference type="GO" id="GO:0003723">
    <property type="term" value="F:RNA binding"/>
    <property type="evidence" value="ECO:0007669"/>
    <property type="project" value="UniProtKB-KW"/>
</dbReference>
<dbReference type="NCBIfam" id="TIGR01903">
    <property type="entry name" value="cas5_csm4"/>
    <property type="match status" value="1"/>
</dbReference>
<reference evidence="6" key="1">
    <citation type="journal article" date="2021" name="PeerJ">
        <title>Extensive microbial diversity within the chicken gut microbiome revealed by metagenomics and culture.</title>
        <authorList>
            <person name="Gilroy R."/>
            <person name="Ravi A."/>
            <person name="Getino M."/>
            <person name="Pursley I."/>
            <person name="Horton D.L."/>
            <person name="Alikhan N.F."/>
            <person name="Baker D."/>
            <person name="Gharbi K."/>
            <person name="Hall N."/>
            <person name="Watson M."/>
            <person name="Adriaenssens E.M."/>
            <person name="Foster-Nyarko E."/>
            <person name="Jarju S."/>
            <person name="Secka A."/>
            <person name="Antonio M."/>
            <person name="Oren A."/>
            <person name="Chaudhuri R.R."/>
            <person name="La Ragione R."/>
            <person name="Hildebrand F."/>
            <person name="Pallen M.J."/>
        </authorList>
    </citation>
    <scope>NUCLEOTIDE SEQUENCE</scope>
    <source>
        <strain evidence="6">CHK183-5548</strain>
    </source>
</reference>
<keyword evidence="3" id="KW-0694">RNA-binding</keyword>
<reference evidence="6" key="2">
    <citation type="submission" date="2021-04" db="EMBL/GenBank/DDBJ databases">
        <authorList>
            <person name="Gilroy R."/>
        </authorList>
    </citation>
    <scope>NUCLEOTIDE SEQUENCE</scope>
    <source>
        <strain evidence="6">CHK183-5548</strain>
    </source>
</reference>
<sequence length="309" mass="34813">MNYQLYRFCFSNGVHFGSGSLDRAECTFCADTLFSALCQEAVKIGEGTLNALVDHAKNGTFVISDAFPQIGDELFLPKPALYVERKDGGKEDSSIKKAYKKMKYIPVSWFDQYLRGDLPLNMTNAAGQLGVYQMKTSAAVRGLEEPSPYRVRFFRFHRGNGLYIIFGYEGQEEKELMEELLEYLALDGLGGKRSSGLGRFECVPMKMAKELERRLEKDSGMFMTLSASLPEEGELEEALEGANYMLLKRSGFVASERYAPEWMRKKDAYLFAAGSCFLKKYQGCVLDVSSRGTHPVYRYAKPVFLGVDL</sequence>
<evidence type="ECO:0000259" key="5">
    <source>
        <dbReference type="Pfam" id="PF17953"/>
    </source>
</evidence>
<comment type="caution">
    <text evidence="6">The sequence shown here is derived from an EMBL/GenBank/DDBJ whole genome shotgun (WGS) entry which is preliminary data.</text>
</comment>
<feature type="domain" description="Csm4 C-terminal" evidence="5">
    <location>
        <begin position="218"/>
        <end position="307"/>
    </location>
</feature>
<proteinExistence type="inferred from homology"/>
<comment type="similarity">
    <text evidence="1">Belongs to the CRISPR-associated Csm4 family.</text>
</comment>